<feature type="compositionally biased region" description="Polar residues" evidence="1">
    <location>
        <begin position="1"/>
        <end position="12"/>
    </location>
</feature>
<accession>A0A0N4TBJ8</accession>
<evidence type="ECO:0000313" key="4">
    <source>
        <dbReference type="WBParaSite" id="BPAG_0000558501-mRNA-1"/>
    </source>
</evidence>
<protein>
    <submittedName>
        <fullName evidence="4">CPSF_A domain-containing protein</fullName>
    </submittedName>
</protein>
<dbReference type="Proteomes" id="UP000278627">
    <property type="component" value="Unassembled WGS sequence"/>
</dbReference>
<evidence type="ECO:0000313" key="2">
    <source>
        <dbReference type="EMBL" id="VDN86734.1"/>
    </source>
</evidence>
<reference evidence="4" key="1">
    <citation type="submission" date="2017-02" db="UniProtKB">
        <authorList>
            <consortium name="WormBaseParasite"/>
        </authorList>
    </citation>
    <scope>IDENTIFICATION</scope>
</reference>
<feature type="region of interest" description="Disordered" evidence="1">
    <location>
        <begin position="1"/>
        <end position="25"/>
    </location>
</feature>
<name>A0A0N4TBJ8_BRUPA</name>
<dbReference type="AlphaFoldDB" id="A0A0N4TBJ8"/>
<proteinExistence type="predicted"/>
<dbReference type="STRING" id="6280.A0A0N4TBJ8"/>
<gene>
    <name evidence="2" type="ORF">BPAG_LOCUS5548</name>
</gene>
<evidence type="ECO:0000313" key="3">
    <source>
        <dbReference type="Proteomes" id="UP000278627"/>
    </source>
</evidence>
<sequence>MSANDEQSNKVITNDNTDNDNNDKATTTTATAAAIDQSIDMQFGTYVAVGIIFRERDDGNLELLLTQEAKRRCLGKFVINYFISYIEIVFAYV</sequence>
<reference evidence="2 3" key="2">
    <citation type="submission" date="2018-11" db="EMBL/GenBank/DDBJ databases">
        <authorList>
            <consortium name="Pathogen Informatics"/>
        </authorList>
    </citation>
    <scope>NUCLEOTIDE SEQUENCE [LARGE SCALE GENOMIC DNA]</scope>
</reference>
<organism evidence="4">
    <name type="scientific">Brugia pahangi</name>
    <name type="common">Filarial nematode worm</name>
    <dbReference type="NCBI Taxonomy" id="6280"/>
    <lineage>
        <taxon>Eukaryota</taxon>
        <taxon>Metazoa</taxon>
        <taxon>Ecdysozoa</taxon>
        <taxon>Nematoda</taxon>
        <taxon>Chromadorea</taxon>
        <taxon>Rhabditida</taxon>
        <taxon>Spirurina</taxon>
        <taxon>Spiruromorpha</taxon>
        <taxon>Filarioidea</taxon>
        <taxon>Onchocercidae</taxon>
        <taxon>Brugia</taxon>
    </lineage>
</organism>
<dbReference type="WBParaSite" id="BPAG_0000558501-mRNA-1">
    <property type="protein sequence ID" value="BPAG_0000558501-mRNA-1"/>
    <property type="gene ID" value="BPAG_0000558501"/>
</dbReference>
<evidence type="ECO:0000256" key="1">
    <source>
        <dbReference type="SAM" id="MobiDB-lite"/>
    </source>
</evidence>
<dbReference type="EMBL" id="UZAD01004014">
    <property type="protein sequence ID" value="VDN86734.1"/>
    <property type="molecule type" value="Genomic_DNA"/>
</dbReference>
<keyword evidence="3" id="KW-1185">Reference proteome</keyword>